<evidence type="ECO:0000313" key="1">
    <source>
        <dbReference type="EMBL" id="RJG47500.1"/>
    </source>
</evidence>
<dbReference type="AlphaFoldDB" id="A0A418YED7"/>
<dbReference type="Proteomes" id="UP000283255">
    <property type="component" value="Unassembled WGS sequence"/>
</dbReference>
<gene>
    <name evidence="1" type="ORF">D1Z90_11360</name>
</gene>
<organism evidence="1 2">
    <name type="scientific">Motilimonas pumila</name>
    <dbReference type="NCBI Taxonomy" id="2303987"/>
    <lineage>
        <taxon>Bacteria</taxon>
        <taxon>Pseudomonadati</taxon>
        <taxon>Pseudomonadota</taxon>
        <taxon>Gammaproteobacteria</taxon>
        <taxon>Alteromonadales</taxon>
        <taxon>Alteromonadales genera incertae sedis</taxon>
        <taxon>Motilimonas</taxon>
    </lineage>
</organism>
<evidence type="ECO:0000313" key="2">
    <source>
        <dbReference type="Proteomes" id="UP000283255"/>
    </source>
</evidence>
<name>A0A418YED7_9GAMM</name>
<comment type="caution">
    <text evidence="1">The sequence shown here is derived from an EMBL/GenBank/DDBJ whole genome shotgun (WGS) entry which is preliminary data.</text>
</comment>
<protein>
    <submittedName>
        <fullName evidence="1">Uncharacterized protein</fullName>
    </submittedName>
</protein>
<dbReference type="EMBL" id="QZCH01000013">
    <property type="protein sequence ID" value="RJG47500.1"/>
    <property type="molecule type" value="Genomic_DNA"/>
</dbReference>
<keyword evidence="2" id="KW-1185">Reference proteome</keyword>
<reference evidence="1 2" key="2">
    <citation type="submission" date="2019-01" db="EMBL/GenBank/DDBJ databases">
        <title>Motilimonas pumilus sp. nov., isolated from the gut of sea cucumber (Apostichopus japonicus).</title>
        <authorList>
            <person name="Wang F.-Q."/>
            <person name="Ren L.-H."/>
            <person name="Lin Y.-W."/>
            <person name="Sun G.-H."/>
            <person name="Du Z.-J."/>
            <person name="Zhao J.-X."/>
            <person name="Liu X.-J."/>
            <person name="Liu L.-J."/>
        </authorList>
    </citation>
    <scope>NUCLEOTIDE SEQUENCE [LARGE SCALE GENOMIC DNA]</scope>
    <source>
        <strain evidence="1 2">PLHSC7-2</strain>
    </source>
</reference>
<accession>A0A418YED7</accession>
<proteinExistence type="predicted"/>
<reference evidence="1 2" key="1">
    <citation type="submission" date="2018-09" db="EMBL/GenBank/DDBJ databases">
        <authorList>
            <person name="Wang F."/>
        </authorList>
    </citation>
    <scope>NUCLEOTIDE SEQUENCE [LARGE SCALE GENOMIC DNA]</scope>
    <source>
        <strain evidence="1 2">PLHSC7-2</strain>
    </source>
</reference>
<sequence>MTSGVGVTTGVGVTSGVGVLPELSSELLEPPPQAPRNREVIATAMAALGVLNVILYPLL</sequence>